<reference evidence="3 4" key="1">
    <citation type="submission" date="2024-03" db="EMBL/GenBank/DDBJ databases">
        <title>Whole genome sequencing of Streptomyces racemochromogenes, to identify antimicrobial biosynthetic gene clusters.</title>
        <authorList>
            <person name="Suryawanshi P."/>
            <person name="Krishnaraj P.U."/>
            <person name="Arun Y.P."/>
            <person name="Suryawanshi M.P."/>
            <person name="Rakshit O."/>
        </authorList>
    </citation>
    <scope>NUCLEOTIDE SEQUENCE [LARGE SCALE GENOMIC DNA]</scope>
    <source>
        <strain evidence="3 4">AUDT626</strain>
    </source>
</reference>
<dbReference type="Proteomes" id="UP001610631">
    <property type="component" value="Unassembled WGS sequence"/>
</dbReference>
<gene>
    <name evidence="3" type="ORF">WDV06_33125</name>
</gene>
<dbReference type="RefSeq" id="WP_395513524.1">
    <property type="nucleotide sequence ID" value="NZ_JBBDHD010000159.1"/>
</dbReference>
<dbReference type="GO" id="GO:0005524">
    <property type="term" value="F:ATP binding"/>
    <property type="evidence" value="ECO:0007669"/>
    <property type="project" value="UniProtKB-KW"/>
</dbReference>
<keyword evidence="1" id="KW-0808">Transferase</keyword>
<keyword evidence="4" id="KW-1185">Reference proteome</keyword>
<evidence type="ECO:0000256" key="1">
    <source>
        <dbReference type="ARBA" id="ARBA00022527"/>
    </source>
</evidence>
<dbReference type="InterPro" id="IPR036890">
    <property type="entry name" value="HATPase_C_sf"/>
</dbReference>
<keyword evidence="1" id="KW-0723">Serine/threonine-protein kinase</keyword>
<keyword evidence="3" id="KW-0067">ATP-binding</keyword>
<dbReference type="EMBL" id="JBBDHD010000159">
    <property type="protein sequence ID" value="MFH7599906.1"/>
    <property type="molecule type" value="Genomic_DNA"/>
</dbReference>
<dbReference type="Gene3D" id="3.30.565.10">
    <property type="entry name" value="Histidine kinase-like ATPase, C-terminal domain"/>
    <property type="match status" value="1"/>
</dbReference>
<protein>
    <submittedName>
        <fullName evidence="3">ATP-binding protein</fullName>
    </submittedName>
</protein>
<proteinExistence type="predicted"/>
<dbReference type="PANTHER" id="PTHR35526:SF3">
    <property type="entry name" value="ANTI-SIGMA-F FACTOR RSBW"/>
    <property type="match status" value="1"/>
</dbReference>
<keyword evidence="1" id="KW-0418">Kinase</keyword>
<dbReference type="PANTHER" id="PTHR35526">
    <property type="entry name" value="ANTI-SIGMA-F FACTOR RSBW-RELATED"/>
    <property type="match status" value="1"/>
</dbReference>
<sequence length="153" mass="16249">MTSSGSPTGHPPQPAAARQRRQLALAGARGQVAKGRDFARRALQDWGWDGTESAEDVLLVVSELVTNASLHAGGCLLLVLTRDEVLRIEVFDASTELPRRDPSPRRGVPGGHGLNIIDRLCDRWGSEVSGHGKAVWAEIEASRLAPGTAAGGR</sequence>
<organism evidence="3 4">
    <name type="scientific">Streptomyces racemochromogenes</name>
    <dbReference type="NCBI Taxonomy" id="67353"/>
    <lineage>
        <taxon>Bacteria</taxon>
        <taxon>Bacillati</taxon>
        <taxon>Actinomycetota</taxon>
        <taxon>Actinomycetes</taxon>
        <taxon>Kitasatosporales</taxon>
        <taxon>Streptomycetaceae</taxon>
        <taxon>Streptomyces</taxon>
    </lineage>
</organism>
<name>A0ABW7PPS6_9ACTN</name>
<evidence type="ECO:0000313" key="4">
    <source>
        <dbReference type="Proteomes" id="UP001610631"/>
    </source>
</evidence>
<dbReference type="InterPro" id="IPR050267">
    <property type="entry name" value="Anti-sigma-factor_SerPK"/>
</dbReference>
<comment type="caution">
    <text evidence="3">The sequence shown here is derived from an EMBL/GenBank/DDBJ whole genome shotgun (WGS) entry which is preliminary data.</text>
</comment>
<keyword evidence="3" id="KW-0547">Nucleotide-binding</keyword>
<accession>A0ABW7PPS6</accession>
<dbReference type="SUPFAM" id="SSF55874">
    <property type="entry name" value="ATPase domain of HSP90 chaperone/DNA topoisomerase II/histidine kinase"/>
    <property type="match status" value="1"/>
</dbReference>
<dbReference type="Pfam" id="PF13581">
    <property type="entry name" value="HATPase_c_2"/>
    <property type="match status" value="1"/>
</dbReference>
<evidence type="ECO:0000259" key="2">
    <source>
        <dbReference type="Pfam" id="PF13581"/>
    </source>
</evidence>
<evidence type="ECO:0000313" key="3">
    <source>
        <dbReference type="EMBL" id="MFH7599906.1"/>
    </source>
</evidence>
<feature type="domain" description="Histidine kinase/HSP90-like ATPase" evidence="2">
    <location>
        <begin position="30"/>
        <end position="137"/>
    </location>
</feature>
<dbReference type="CDD" id="cd16936">
    <property type="entry name" value="HATPase_RsbW-like"/>
    <property type="match status" value="1"/>
</dbReference>
<dbReference type="InterPro" id="IPR003594">
    <property type="entry name" value="HATPase_dom"/>
</dbReference>